<evidence type="ECO:0000256" key="5">
    <source>
        <dbReference type="ARBA" id="ARBA00023098"/>
    </source>
</evidence>
<feature type="compositionally biased region" description="Low complexity" evidence="9">
    <location>
        <begin position="1"/>
        <end position="18"/>
    </location>
</feature>
<dbReference type="Pfam" id="PF00364">
    <property type="entry name" value="Biotin_lipoyl"/>
    <property type="match status" value="1"/>
</dbReference>
<comment type="function">
    <text evidence="8">This protein is a component of the acetyl coenzyme A carboxylase complex; first, biotin carboxylase catalyzes the carboxylation of the carrier protein and then the transcarboxylase transfers the carboxyl group to form malonyl-CoA.</text>
</comment>
<dbReference type="GO" id="GO:0006633">
    <property type="term" value="P:fatty acid biosynthetic process"/>
    <property type="evidence" value="ECO:0007669"/>
    <property type="project" value="UniProtKB-UniPathway"/>
</dbReference>
<evidence type="ECO:0000256" key="4">
    <source>
        <dbReference type="ARBA" id="ARBA00022832"/>
    </source>
</evidence>
<comment type="subcellular location">
    <subcellularLocation>
        <location evidence="8">Plastid</location>
        <location evidence="8">Chloroplast</location>
    </subcellularLocation>
</comment>
<dbReference type="AlphaFoldDB" id="V7BZE9"/>
<evidence type="ECO:0000313" key="11">
    <source>
        <dbReference type="EMBL" id="ESW23297.1"/>
    </source>
</evidence>
<dbReference type="InterPro" id="IPR001882">
    <property type="entry name" value="Biotin_BS"/>
</dbReference>
<dbReference type="InterPro" id="IPR011053">
    <property type="entry name" value="Single_hybrid_motif"/>
</dbReference>
<accession>V7BZE9</accession>
<feature type="region of interest" description="Disordered" evidence="9">
    <location>
        <begin position="1"/>
        <end position="25"/>
    </location>
</feature>
<dbReference type="EMBL" id="CM002291">
    <property type="protein sequence ID" value="ESW23297.1"/>
    <property type="molecule type" value="Genomic_DNA"/>
</dbReference>
<keyword evidence="3 8" id="KW-0444">Lipid biosynthesis</keyword>
<dbReference type="NCBIfam" id="TIGR00531">
    <property type="entry name" value="BCCP"/>
    <property type="match status" value="1"/>
</dbReference>
<dbReference type="GO" id="GO:0009507">
    <property type="term" value="C:chloroplast"/>
    <property type="evidence" value="ECO:0007669"/>
    <property type="project" value="UniProtKB-SubCell"/>
</dbReference>
<dbReference type="Gramene" id="ESW23297">
    <property type="protein sequence ID" value="ESW23297"/>
    <property type="gene ID" value="PHAVU_004G035000g"/>
</dbReference>
<dbReference type="UniPathway" id="UPA00094"/>
<dbReference type="Gene3D" id="2.40.50.100">
    <property type="match status" value="1"/>
</dbReference>
<dbReference type="CDD" id="cd06850">
    <property type="entry name" value="biotinyl_domain"/>
    <property type="match status" value="1"/>
</dbReference>
<keyword evidence="6 8" id="KW-0275">Fatty acid biosynthesis</keyword>
<feature type="compositionally biased region" description="Low complexity" evidence="9">
    <location>
        <begin position="163"/>
        <end position="173"/>
    </location>
</feature>
<dbReference type="PANTHER" id="PTHR45266:SF3">
    <property type="entry name" value="OXALOACETATE DECARBOXYLASE ALPHA CHAIN"/>
    <property type="match status" value="1"/>
</dbReference>
<keyword evidence="7 8" id="KW-0092">Biotin</keyword>
<feature type="region of interest" description="Disordered" evidence="9">
    <location>
        <begin position="160"/>
        <end position="202"/>
    </location>
</feature>
<dbReference type="InterPro" id="IPR050709">
    <property type="entry name" value="Biotin_Carboxyl_Carrier/Decarb"/>
</dbReference>
<dbReference type="PANTHER" id="PTHR45266">
    <property type="entry name" value="OXALOACETATE DECARBOXYLASE ALPHA CHAIN"/>
    <property type="match status" value="1"/>
</dbReference>
<evidence type="ECO:0000256" key="1">
    <source>
        <dbReference type="ARBA" id="ARBA00005194"/>
    </source>
</evidence>
<name>V7BZE9_PHAVU</name>
<dbReference type="FunFam" id="2.40.50.100:FF:000003">
    <property type="entry name" value="Acetyl-CoA carboxylase biotin carboxyl carrier protein"/>
    <property type="match status" value="1"/>
</dbReference>
<dbReference type="OMA" id="MAGLQMA"/>
<keyword evidence="8" id="KW-0150">Chloroplast</keyword>
<gene>
    <name evidence="11" type="ORF">PHAVU_004G035000g</name>
</gene>
<dbReference type="InterPro" id="IPR000089">
    <property type="entry name" value="Biotin_lipoyl"/>
</dbReference>
<dbReference type="Proteomes" id="UP000000226">
    <property type="component" value="Chromosome 4"/>
</dbReference>
<evidence type="ECO:0000259" key="10">
    <source>
        <dbReference type="PROSITE" id="PS50968"/>
    </source>
</evidence>
<dbReference type="SMR" id="V7BZE9"/>
<dbReference type="InterPro" id="IPR001249">
    <property type="entry name" value="AcCoA_biotinCC"/>
</dbReference>
<keyword evidence="12" id="KW-1185">Reference proteome</keyword>
<proteinExistence type="predicted"/>
<dbReference type="PRINTS" id="PR01071">
    <property type="entry name" value="ACOABIOTINCC"/>
</dbReference>
<feature type="domain" description="Lipoyl-binding" evidence="10">
    <location>
        <begin position="190"/>
        <end position="266"/>
    </location>
</feature>
<dbReference type="OrthoDB" id="196847at2759"/>
<evidence type="ECO:0000256" key="6">
    <source>
        <dbReference type="ARBA" id="ARBA00023160"/>
    </source>
</evidence>
<reference evidence="12" key="1">
    <citation type="journal article" date="2014" name="Nat. Genet.">
        <title>A reference genome for common bean and genome-wide analysis of dual domestications.</title>
        <authorList>
            <person name="Schmutz J."/>
            <person name="McClean P.E."/>
            <person name="Mamidi S."/>
            <person name="Wu G.A."/>
            <person name="Cannon S.B."/>
            <person name="Grimwood J."/>
            <person name="Jenkins J."/>
            <person name="Shu S."/>
            <person name="Song Q."/>
            <person name="Chavarro C."/>
            <person name="Torres-Torres M."/>
            <person name="Geffroy V."/>
            <person name="Moghaddam S.M."/>
            <person name="Gao D."/>
            <person name="Abernathy B."/>
            <person name="Barry K."/>
            <person name="Blair M."/>
            <person name="Brick M.A."/>
            <person name="Chovatia M."/>
            <person name="Gepts P."/>
            <person name="Goodstein D.M."/>
            <person name="Gonzales M."/>
            <person name="Hellsten U."/>
            <person name="Hyten D.L."/>
            <person name="Jia G."/>
            <person name="Kelly J.D."/>
            <person name="Kudrna D."/>
            <person name="Lee R."/>
            <person name="Richard M.M."/>
            <person name="Miklas P.N."/>
            <person name="Osorno J.M."/>
            <person name="Rodrigues J."/>
            <person name="Thareau V."/>
            <person name="Urrea C.A."/>
            <person name="Wang M."/>
            <person name="Yu Y."/>
            <person name="Zhang M."/>
            <person name="Wing R.A."/>
            <person name="Cregan P.B."/>
            <person name="Rokhsar D.S."/>
            <person name="Jackson S.A."/>
        </authorList>
    </citation>
    <scope>NUCLEOTIDE SEQUENCE [LARGE SCALE GENOMIC DNA]</scope>
    <source>
        <strain evidence="12">cv. G19833</strain>
    </source>
</reference>
<keyword evidence="8" id="KW-0934">Plastid</keyword>
<dbReference type="PROSITE" id="PS00188">
    <property type="entry name" value="BIOTIN"/>
    <property type="match status" value="1"/>
</dbReference>
<feature type="region of interest" description="Disordered" evidence="9">
    <location>
        <begin position="57"/>
        <end position="88"/>
    </location>
</feature>
<comment type="pathway">
    <text evidence="1 8">Lipid metabolism; fatty acid biosynthesis.</text>
</comment>
<protein>
    <recommendedName>
        <fullName evidence="2 8">Biotin carboxyl carrier protein of acetyl-CoA carboxylase</fullName>
    </recommendedName>
</protein>
<dbReference type="GO" id="GO:0003989">
    <property type="term" value="F:acetyl-CoA carboxylase activity"/>
    <property type="evidence" value="ECO:0007669"/>
    <property type="project" value="InterPro"/>
</dbReference>
<dbReference type="PROSITE" id="PS50968">
    <property type="entry name" value="BIOTINYL_LIPOYL"/>
    <property type="match status" value="1"/>
</dbReference>
<evidence type="ECO:0000256" key="7">
    <source>
        <dbReference type="ARBA" id="ARBA00023267"/>
    </source>
</evidence>
<organism evidence="11 12">
    <name type="scientific">Phaseolus vulgaris</name>
    <name type="common">Kidney bean</name>
    <name type="synonym">French bean</name>
    <dbReference type="NCBI Taxonomy" id="3885"/>
    <lineage>
        <taxon>Eukaryota</taxon>
        <taxon>Viridiplantae</taxon>
        <taxon>Streptophyta</taxon>
        <taxon>Embryophyta</taxon>
        <taxon>Tracheophyta</taxon>
        <taxon>Spermatophyta</taxon>
        <taxon>Magnoliopsida</taxon>
        <taxon>eudicotyledons</taxon>
        <taxon>Gunneridae</taxon>
        <taxon>Pentapetalae</taxon>
        <taxon>rosids</taxon>
        <taxon>fabids</taxon>
        <taxon>Fabales</taxon>
        <taxon>Fabaceae</taxon>
        <taxon>Papilionoideae</taxon>
        <taxon>50 kb inversion clade</taxon>
        <taxon>NPAAA clade</taxon>
        <taxon>indigoferoid/millettioid clade</taxon>
        <taxon>Phaseoleae</taxon>
        <taxon>Phaseolus</taxon>
    </lineage>
</organism>
<dbReference type="GO" id="GO:0009317">
    <property type="term" value="C:acetyl-CoA carboxylase complex"/>
    <property type="evidence" value="ECO:0007669"/>
    <property type="project" value="InterPro"/>
</dbReference>
<evidence type="ECO:0000256" key="9">
    <source>
        <dbReference type="SAM" id="MobiDB-lite"/>
    </source>
</evidence>
<sequence length="267" mass="27841">MASFSVPCPKCPSISSPSLGLKSPQAPFQSGLSFKPFLSFSSLSAESASSRIQAAKVENSNSNSAPVTVKEPNVASSKEKEVLDGKQSGGTIADEASVTAFISQVVDLVKVVDSRDVVELQLKQLDCEIVIRKKEALQPPPVMAPASPPPMHYAAFAPPPAAPAAAPASSSSPKAPPALPSPAKASSPSHPPMKSPIAGTFYRSPGPGQPEFVKVGDKVKKGQVLCILEAMKMMNEIEAEESGTVTEILIENGKQVSLDTPLFVIVP</sequence>
<evidence type="ECO:0000256" key="3">
    <source>
        <dbReference type="ARBA" id="ARBA00022516"/>
    </source>
</evidence>
<evidence type="ECO:0000256" key="8">
    <source>
        <dbReference type="RuleBase" id="RU364072"/>
    </source>
</evidence>
<evidence type="ECO:0000256" key="2">
    <source>
        <dbReference type="ARBA" id="ARBA00017562"/>
    </source>
</evidence>
<dbReference type="SUPFAM" id="SSF51230">
    <property type="entry name" value="Single hybrid motif"/>
    <property type="match status" value="1"/>
</dbReference>
<keyword evidence="5 8" id="KW-0443">Lipid metabolism</keyword>
<keyword evidence="4 8" id="KW-0276">Fatty acid metabolism</keyword>
<evidence type="ECO:0000313" key="12">
    <source>
        <dbReference type="Proteomes" id="UP000000226"/>
    </source>
</evidence>